<accession>A0ABP0SPH7</accession>
<feature type="non-terminal residue" evidence="2">
    <location>
        <position position="1"/>
    </location>
</feature>
<comment type="caution">
    <text evidence="2">The sequence shown here is derived from an EMBL/GenBank/DDBJ whole genome shotgun (WGS) entry which is preliminary data.</text>
</comment>
<reference evidence="2 3" key="1">
    <citation type="submission" date="2024-02" db="EMBL/GenBank/DDBJ databases">
        <authorList>
            <person name="Chen Y."/>
            <person name="Shah S."/>
            <person name="Dougan E. K."/>
            <person name="Thang M."/>
            <person name="Chan C."/>
        </authorList>
    </citation>
    <scope>NUCLEOTIDE SEQUENCE [LARGE SCALE GENOMIC DNA]</scope>
</reference>
<dbReference type="EMBL" id="CAXAMN010027988">
    <property type="protein sequence ID" value="CAK9114313.1"/>
    <property type="molecule type" value="Genomic_DNA"/>
</dbReference>
<feature type="region of interest" description="Disordered" evidence="1">
    <location>
        <begin position="1"/>
        <end position="180"/>
    </location>
</feature>
<feature type="compositionally biased region" description="Acidic residues" evidence="1">
    <location>
        <begin position="47"/>
        <end position="59"/>
    </location>
</feature>
<feature type="non-terminal residue" evidence="2">
    <location>
        <position position="222"/>
    </location>
</feature>
<dbReference type="Proteomes" id="UP001642484">
    <property type="component" value="Unassembled WGS sequence"/>
</dbReference>
<feature type="compositionally biased region" description="Acidic residues" evidence="1">
    <location>
        <begin position="143"/>
        <end position="156"/>
    </location>
</feature>
<proteinExistence type="predicted"/>
<gene>
    <name evidence="2" type="ORF">CCMP2556_LOCUS52864</name>
</gene>
<protein>
    <submittedName>
        <fullName evidence="2">Uncharacterized protein</fullName>
    </submittedName>
</protein>
<evidence type="ECO:0000256" key="1">
    <source>
        <dbReference type="SAM" id="MobiDB-lite"/>
    </source>
</evidence>
<feature type="compositionally biased region" description="Basic and acidic residues" evidence="1">
    <location>
        <begin position="77"/>
        <end position="97"/>
    </location>
</feature>
<sequence length="222" mass="25784">RLDDLGVPEHNRRRRRGQLEYLPQDMDAGLRLYHEEFSPDEQREWDRVEEDNRQDDDGQQEAGQDARQEAGQEVGQDEERSRKRSRSREPDKLDENRPPVTLRPQGSGLRLQEEALNANRRTGKSSWADIQEEEERRQRQEEEKELVDEVAEEVDPKEEQLDSGVEPEADEPDLRALAQDAVDYGDDELDDQNLSQMAMDLPEEVPEIETQQMDAMDMDTAG</sequence>
<feature type="compositionally biased region" description="Basic and acidic residues" evidence="1">
    <location>
        <begin position="32"/>
        <end position="46"/>
    </location>
</feature>
<keyword evidence="3" id="KW-1185">Reference proteome</keyword>
<name>A0ABP0SPH7_9DINO</name>
<evidence type="ECO:0000313" key="3">
    <source>
        <dbReference type="Proteomes" id="UP001642484"/>
    </source>
</evidence>
<organism evidence="2 3">
    <name type="scientific">Durusdinium trenchii</name>
    <dbReference type="NCBI Taxonomy" id="1381693"/>
    <lineage>
        <taxon>Eukaryota</taxon>
        <taxon>Sar</taxon>
        <taxon>Alveolata</taxon>
        <taxon>Dinophyceae</taxon>
        <taxon>Suessiales</taxon>
        <taxon>Symbiodiniaceae</taxon>
        <taxon>Durusdinium</taxon>
    </lineage>
</organism>
<evidence type="ECO:0000313" key="2">
    <source>
        <dbReference type="EMBL" id="CAK9114313.1"/>
    </source>
</evidence>